<dbReference type="KEGG" id="mgl:MGL_2917"/>
<dbReference type="GeneID" id="5854238"/>
<dbReference type="STRING" id="425265.A8Q6C1"/>
<dbReference type="EC" id="3.6.1.74" evidence="8"/>
<comment type="subcellular location">
    <subcellularLocation>
        <location evidence="2 8">Nucleus</location>
    </subcellularLocation>
</comment>
<name>A8Q6C1_MALGO</name>
<keyword evidence="5 8" id="KW-0378">Hydrolase</keyword>
<comment type="cofactor">
    <cofactor evidence="1 8">
        <name>Mg(2+)</name>
        <dbReference type="ChEBI" id="CHEBI:18420"/>
    </cofactor>
</comment>
<dbReference type="OrthoDB" id="272147at2759"/>
<evidence type="ECO:0000256" key="6">
    <source>
        <dbReference type="ARBA" id="ARBA00023242"/>
    </source>
</evidence>
<evidence type="ECO:0000256" key="1">
    <source>
        <dbReference type="ARBA" id="ARBA00001946"/>
    </source>
</evidence>
<dbReference type="AlphaFoldDB" id="A8Q6C1"/>
<dbReference type="InterPro" id="IPR004206">
    <property type="entry name" value="mRNA_triPase_Cet1"/>
</dbReference>
<comment type="caution">
    <text evidence="10">The sequence shown here is derived from an EMBL/GenBank/DDBJ whole genome shotgun (WGS) entry which is preliminary data.</text>
</comment>
<protein>
    <recommendedName>
        <fullName evidence="8">mRNA-capping enzyme subunit beta</fullName>
        <ecNumber evidence="8">3.6.1.74</ecNumber>
    </recommendedName>
    <alternativeName>
        <fullName evidence="8">mRNA 5'-phosphatase</fullName>
    </alternativeName>
    <alternativeName>
        <fullName evidence="8">mRNA 5'-triphosphate monophosphatase</fullName>
    </alternativeName>
</protein>
<reference evidence="10 11" key="1">
    <citation type="journal article" date="2007" name="Proc. Natl. Acad. Sci. U.S.A.">
        <title>Dandruff-associated Malassezia genomes reveal convergent and divergent virulence traits shared with plant and human fungal pathogens.</title>
        <authorList>
            <person name="Xu J."/>
            <person name="Saunders C.W."/>
            <person name="Hu P."/>
            <person name="Grant R.A."/>
            <person name="Boekhout T."/>
            <person name="Kuramae E.E."/>
            <person name="Kronstad J.W."/>
            <person name="Deangelis Y.M."/>
            <person name="Reeder N.L."/>
            <person name="Johnstone K.R."/>
            <person name="Leland M."/>
            <person name="Fieno A.M."/>
            <person name="Begley W.M."/>
            <person name="Sun Y."/>
            <person name="Lacey M.P."/>
            <person name="Chaudhary T."/>
            <person name="Keough T."/>
            <person name="Chu L."/>
            <person name="Sears R."/>
            <person name="Yuan B."/>
            <person name="Dawson T.L.Jr."/>
        </authorList>
    </citation>
    <scope>NUCLEOTIDE SEQUENCE [LARGE SCALE GENOMIC DNA]</scope>
    <source>
        <strain evidence="11">ATCC MYA-4612 / CBS 7966</strain>
    </source>
</reference>
<comment type="catalytic activity">
    <reaction evidence="7">
        <text>a 5'-end triphospho-ribonucleoside in mRNA + H2O = a 5'-end diphospho-ribonucleoside in mRNA + phosphate + H(+)</text>
        <dbReference type="Rhea" id="RHEA:67004"/>
        <dbReference type="Rhea" id="RHEA-COMP:17164"/>
        <dbReference type="Rhea" id="RHEA-COMP:17165"/>
        <dbReference type="ChEBI" id="CHEBI:15377"/>
        <dbReference type="ChEBI" id="CHEBI:15378"/>
        <dbReference type="ChEBI" id="CHEBI:43474"/>
        <dbReference type="ChEBI" id="CHEBI:167616"/>
        <dbReference type="ChEBI" id="CHEBI:167618"/>
        <dbReference type="EC" id="3.6.1.74"/>
    </reaction>
    <physiologicalReaction direction="left-to-right" evidence="7">
        <dbReference type="Rhea" id="RHEA:67005"/>
    </physiologicalReaction>
</comment>
<dbReference type="Pfam" id="PF02940">
    <property type="entry name" value="mRNA_triPase"/>
    <property type="match status" value="1"/>
</dbReference>
<keyword evidence="11" id="KW-1185">Reference proteome</keyword>
<sequence>MSMRQHRVYNKLLNELVAYSAQLPPVEHVSYRHRKETDSFYNEMSDTTGKNEHIRVTRDTSSQQIVPNGIVMKQRVADLNVYCPNHPYDYRISINTETPVEAPKDMNMPKFVREKDRLSYAQQNFQVDLTQVVMPDRPAEPLHELEIEVRDCAYLMQLGYEAQQTKAGGEHVWTKFEDHVLVLLNNIRLLIRNSSFGEPKAPL</sequence>
<evidence type="ECO:0000256" key="5">
    <source>
        <dbReference type="ARBA" id="ARBA00022801"/>
    </source>
</evidence>
<proteinExistence type="inferred from homology"/>
<dbReference type="Gene3D" id="3.20.100.10">
    <property type="entry name" value="mRNA triphosphatase Cet1-like"/>
    <property type="match status" value="1"/>
</dbReference>
<evidence type="ECO:0000313" key="11">
    <source>
        <dbReference type="Proteomes" id="UP000008837"/>
    </source>
</evidence>
<keyword evidence="4 8" id="KW-0507">mRNA processing</keyword>
<accession>A8Q6C1</accession>
<comment type="subunit">
    <text evidence="8">Heterodimer. The mRNA-capping enzyme is composed of two separate chains alpha and beta, respectively a mRNA guanylyltransferase and an mRNA 5'-triphosphate monophosphatase.</text>
</comment>
<dbReference type="InterPro" id="IPR040343">
    <property type="entry name" value="Cet1/Ctl1"/>
</dbReference>
<keyword evidence="8" id="KW-0506">mRNA capping</keyword>
<dbReference type="PANTHER" id="PTHR28118:SF1">
    <property type="entry name" value="POLYNUCLEOTIDE 5'-TRIPHOSPHATASE CTL1-RELATED"/>
    <property type="match status" value="1"/>
</dbReference>
<dbReference type="GO" id="GO:0004651">
    <property type="term" value="F:polynucleotide 5'-phosphatase activity"/>
    <property type="evidence" value="ECO:0007669"/>
    <property type="project" value="UniProtKB-UniRule"/>
</dbReference>
<dbReference type="GO" id="GO:0031533">
    <property type="term" value="C:mRNA capping enzyme complex"/>
    <property type="evidence" value="ECO:0007669"/>
    <property type="project" value="UniProtKB-UniRule"/>
</dbReference>
<evidence type="ECO:0000256" key="2">
    <source>
        <dbReference type="ARBA" id="ARBA00004123"/>
    </source>
</evidence>
<dbReference type="InParanoid" id="A8Q6C1"/>
<comment type="function">
    <text evidence="8">First step of mRNA capping. Converts the 5'-triphosphate end of a nascent mRNA chain into a diphosphate end.</text>
</comment>
<dbReference type="RefSeq" id="XP_001729931.1">
    <property type="nucleotide sequence ID" value="XM_001729879.1"/>
</dbReference>
<dbReference type="VEuPathDB" id="FungiDB:MGL_2917"/>
<comment type="similarity">
    <text evidence="3 8">Belongs to the fungal TPase family.</text>
</comment>
<organism evidence="10 11">
    <name type="scientific">Malassezia globosa (strain ATCC MYA-4612 / CBS 7966)</name>
    <name type="common">Dandruff-associated fungus</name>
    <dbReference type="NCBI Taxonomy" id="425265"/>
    <lineage>
        <taxon>Eukaryota</taxon>
        <taxon>Fungi</taxon>
        <taxon>Dikarya</taxon>
        <taxon>Basidiomycota</taxon>
        <taxon>Ustilaginomycotina</taxon>
        <taxon>Malasseziomycetes</taxon>
        <taxon>Malasseziales</taxon>
        <taxon>Malasseziaceae</taxon>
        <taxon>Malassezia</taxon>
    </lineage>
</organism>
<evidence type="ECO:0000256" key="8">
    <source>
        <dbReference type="RuleBase" id="RU367053"/>
    </source>
</evidence>
<evidence type="ECO:0000256" key="4">
    <source>
        <dbReference type="ARBA" id="ARBA00022664"/>
    </source>
</evidence>
<dbReference type="GO" id="GO:0140818">
    <property type="term" value="F:mRNA 5'-triphosphate monophosphatase activity"/>
    <property type="evidence" value="ECO:0007669"/>
    <property type="project" value="UniProtKB-EC"/>
</dbReference>
<dbReference type="GO" id="GO:0006370">
    <property type="term" value="P:7-methylguanosine mRNA capping"/>
    <property type="evidence" value="ECO:0007669"/>
    <property type="project" value="UniProtKB-UniRule"/>
</dbReference>
<gene>
    <name evidence="10" type="ORF">MGL_2917</name>
</gene>
<evidence type="ECO:0000259" key="9">
    <source>
        <dbReference type="Pfam" id="PF02940"/>
    </source>
</evidence>
<dbReference type="EMBL" id="AAYY01000010">
    <property type="protein sequence ID" value="EDP42717.1"/>
    <property type="molecule type" value="Genomic_DNA"/>
</dbReference>
<dbReference type="FunCoup" id="A8Q6C1">
    <property type="interactions" value="31"/>
</dbReference>
<dbReference type="InterPro" id="IPR037009">
    <property type="entry name" value="mRNA_triPase_Cet1_sf"/>
</dbReference>
<dbReference type="CDD" id="cd07470">
    <property type="entry name" value="CYTH-like_mRNA_RTPase"/>
    <property type="match status" value="1"/>
</dbReference>
<evidence type="ECO:0000256" key="7">
    <source>
        <dbReference type="ARBA" id="ARBA00047740"/>
    </source>
</evidence>
<dbReference type="PANTHER" id="PTHR28118">
    <property type="entry name" value="POLYNUCLEOTIDE 5'-TRIPHOSPHATASE-RELATED"/>
    <property type="match status" value="1"/>
</dbReference>
<evidence type="ECO:0000256" key="3">
    <source>
        <dbReference type="ARBA" id="ARBA00006345"/>
    </source>
</evidence>
<evidence type="ECO:0000313" key="10">
    <source>
        <dbReference type="EMBL" id="EDP42717.1"/>
    </source>
</evidence>
<dbReference type="InterPro" id="IPR033469">
    <property type="entry name" value="CYTH-like_dom_sf"/>
</dbReference>
<keyword evidence="6 8" id="KW-0539">Nucleus</keyword>
<dbReference type="Proteomes" id="UP000008837">
    <property type="component" value="Unassembled WGS sequence"/>
</dbReference>
<feature type="domain" description="mRNA triphosphatase Cet1-like" evidence="9">
    <location>
        <begin position="1"/>
        <end position="149"/>
    </location>
</feature>
<dbReference type="SUPFAM" id="SSF55154">
    <property type="entry name" value="CYTH-like phosphatases"/>
    <property type="match status" value="1"/>
</dbReference>